<dbReference type="Pfam" id="PF13237">
    <property type="entry name" value="Fer4_10"/>
    <property type="match status" value="1"/>
</dbReference>
<dbReference type="PANTHER" id="PTHR10849:SF35">
    <property type="entry name" value="FORMATE HYDROGENLYASE SUBUNIT 6-RELATED"/>
    <property type="match status" value="1"/>
</dbReference>
<evidence type="ECO:0000256" key="5">
    <source>
        <dbReference type="ARBA" id="ARBA00023014"/>
    </source>
</evidence>
<keyword evidence="3" id="KW-0677">Repeat</keyword>
<keyword evidence="1" id="KW-0004">4Fe-4S</keyword>
<dbReference type="Gene3D" id="3.30.70.3270">
    <property type="match status" value="1"/>
</dbReference>
<dbReference type="SUPFAM" id="SSF54862">
    <property type="entry name" value="4Fe-4S ferredoxins"/>
    <property type="match status" value="1"/>
</dbReference>
<protein>
    <submittedName>
        <fullName evidence="7">4Fe-4S dicluster domain-containing protein</fullName>
    </submittedName>
</protein>
<dbReference type="AlphaFoldDB" id="A0A9C9EKL4"/>
<dbReference type="InterPro" id="IPR010226">
    <property type="entry name" value="NADH_quinone_OxRdtase_chainI"/>
</dbReference>
<dbReference type="GO" id="GO:0009060">
    <property type="term" value="P:aerobic respiration"/>
    <property type="evidence" value="ECO:0007669"/>
    <property type="project" value="TreeGrafter"/>
</dbReference>
<evidence type="ECO:0000256" key="2">
    <source>
        <dbReference type="ARBA" id="ARBA00022723"/>
    </source>
</evidence>
<dbReference type="Proteomes" id="UP000885826">
    <property type="component" value="Unassembled WGS sequence"/>
</dbReference>
<dbReference type="GO" id="GO:0016020">
    <property type="term" value="C:membrane"/>
    <property type="evidence" value="ECO:0007669"/>
    <property type="project" value="InterPro"/>
</dbReference>
<evidence type="ECO:0000313" key="7">
    <source>
        <dbReference type="EMBL" id="HEC77753.1"/>
    </source>
</evidence>
<comment type="caution">
    <text evidence="7">The sequence shown here is derived from an EMBL/GenBank/DDBJ whole genome shotgun (WGS) entry which is preliminary data.</text>
</comment>
<sequence length="225" mass="25976">MVLWWINTVRTNLAVNRLKRGRSKMRKPKLRELGEAIRAIFRGPYTSKFPFKPSPAAPTFKGKIEYDFDKCVLCGACVQVCPASARSQVDDPVKKIRQEIHHQERCIYCGQCVIYCTTKEGIKHTPEYDLAQIKNEGYDNTIEKELILCEKCGKVITTRAHLLWIAKKVGELAYANPNLFLVLSQEYGEDKMPRVQDVAPYRSEHLKFLCPTCRRAVYLNEIWGY</sequence>
<dbReference type="PANTHER" id="PTHR10849">
    <property type="entry name" value="NADH DEHYDROGENASE UBIQUINONE IRON-SULFUR PROTEIN 8, MITOCHONDRIAL"/>
    <property type="match status" value="1"/>
</dbReference>
<dbReference type="InterPro" id="IPR017900">
    <property type="entry name" value="4Fe4S_Fe_S_CS"/>
</dbReference>
<evidence type="ECO:0000313" key="8">
    <source>
        <dbReference type="Proteomes" id="UP000885826"/>
    </source>
</evidence>
<reference evidence="7" key="1">
    <citation type="journal article" date="2020" name="mSystems">
        <title>Genome- and Community-Level Interaction Insights into Carbon Utilization and Element Cycling Functions of Hydrothermarchaeota in Hydrothermal Sediment.</title>
        <authorList>
            <person name="Zhou Z."/>
            <person name="Liu Y."/>
            <person name="Xu W."/>
            <person name="Pan J."/>
            <person name="Luo Z.H."/>
            <person name="Li M."/>
        </authorList>
    </citation>
    <scope>NUCLEOTIDE SEQUENCE</scope>
    <source>
        <strain evidence="7">HyVt-388</strain>
    </source>
</reference>
<proteinExistence type="predicted"/>
<feature type="domain" description="4Fe-4S ferredoxin-type" evidence="6">
    <location>
        <begin position="96"/>
        <end position="127"/>
    </location>
</feature>
<accession>A0A9C9EKL4</accession>
<dbReference type="GO" id="GO:0046872">
    <property type="term" value="F:metal ion binding"/>
    <property type="evidence" value="ECO:0007669"/>
    <property type="project" value="UniProtKB-KW"/>
</dbReference>
<feature type="domain" description="4Fe-4S ferredoxin-type" evidence="6">
    <location>
        <begin position="62"/>
        <end position="91"/>
    </location>
</feature>
<keyword evidence="2" id="KW-0479">Metal-binding</keyword>
<dbReference type="GO" id="GO:0051539">
    <property type="term" value="F:4 iron, 4 sulfur cluster binding"/>
    <property type="evidence" value="ECO:0007669"/>
    <property type="project" value="UniProtKB-KW"/>
</dbReference>
<organism evidence="7 8">
    <name type="scientific">candidate division WOR-3 bacterium</name>
    <dbReference type="NCBI Taxonomy" id="2052148"/>
    <lineage>
        <taxon>Bacteria</taxon>
        <taxon>Bacteria division WOR-3</taxon>
    </lineage>
</organism>
<dbReference type="InterPro" id="IPR017896">
    <property type="entry name" value="4Fe4S_Fe-S-bd"/>
</dbReference>
<dbReference type="PROSITE" id="PS00198">
    <property type="entry name" value="4FE4S_FER_1"/>
    <property type="match status" value="1"/>
</dbReference>
<evidence type="ECO:0000256" key="1">
    <source>
        <dbReference type="ARBA" id="ARBA00022485"/>
    </source>
</evidence>
<keyword evidence="4" id="KW-0408">Iron</keyword>
<evidence type="ECO:0000256" key="4">
    <source>
        <dbReference type="ARBA" id="ARBA00023004"/>
    </source>
</evidence>
<dbReference type="EMBL" id="DRIG01000017">
    <property type="protein sequence ID" value="HEC77753.1"/>
    <property type="molecule type" value="Genomic_DNA"/>
</dbReference>
<name>A0A9C9EKL4_UNCW3</name>
<keyword evidence="5" id="KW-0411">Iron-sulfur</keyword>
<evidence type="ECO:0000256" key="3">
    <source>
        <dbReference type="ARBA" id="ARBA00022737"/>
    </source>
</evidence>
<dbReference type="GO" id="GO:0003954">
    <property type="term" value="F:NADH dehydrogenase activity"/>
    <property type="evidence" value="ECO:0007669"/>
    <property type="project" value="TreeGrafter"/>
</dbReference>
<evidence type="ECO:0000259" key="6">
    <source>
        <dbReference type="PROSITE" id="PS51379"/>
    </source>
</evidence>
<gene>
    <name evidence="7" type="ORF">ENI34_01250</name>
</gene>
<dbReference type="PROSITE" id="PS51379">
    <property type="entry name" value="4FE4S_FER_2"/>
    <property type="match status" value="2"/>
</dbReference>